<dbReference type="InterPro" id="IPR000591">
    <property type="entry name" value="DEP_dom"/>
</dbReference>
<dbReference type="GO" id="GO:1903426">
    <property type="term" value="P:regulation of reactive oxygen species biosynthetic process"/>
    <property type="evidence" value="ECO:0007669"/>
    <property type="project" value="TreeGrafter"/>
</dbReference>
<evidence type="ECO:0000256" key="1">
    <source>
        <dbReference type="SAM" id="MobiDB-lite"/>
    </source>
</evidence>
<dbReference type="GO" id="GO:0052810">
    <property type="term" value="F:1-phosphatidylinositol-5-kinase activity"/>
    <property type="evidence" value="ECO:0007669"/>
    <property type="project" value="TreeGrafter"/>
</dbReference>
<dbReference type="GO" id="GO:0090385">
    <property type="term" value="P:phagosome-lysosome fusion"/>
    <property type="evidence" value="ECO:0007669"/>
    <property type="project" value="TreeGrafter"/>
</dbReference>
<dbReference type="GO" id="GO:0000285">
    <property type="term" value="F:1-phosphatidylinositol-3-phosphate 5-kinase activity"/>
    <property type="evidence" value="ECO:0007669"/>
    <property type="project" value="InterPro"/>
</dbReference>
<dbReference type="SUPFAM" id="SSF46785">
    <property type="entry name" value="Winged helix' DNA-binding domain"/>
    <property type="match status" value="1"/>
</dbReference>
<reference evidence="6" key="1">
    <citation type="submission" date="2017-02" db="UniProtKB">
        <authorList>
            <consortium name="WormBaseParasite"/>
        </authorList>
    </citation>
    <scope>IDENTIFICATION</scope>
</reference>
<evidence type="ECO:0000313" key="5">
    <source>
        <dbReference type="Proteomes" id="UP000278807"/>
    </source>
</evidence>
<dbReference type="InterPro" id="IPR027409">
    <property type="entry name" value="GroEL-like_apical_dom_sf"/>
</dbReference>
<keyword evidence="2" id="KW-1133">Transmembrane helix</keyword>
<dbReference type="Gene3D" id="1.10.10.10">
    <property type="entry name" value="Winged helix-like DNA-binding domain superfamily/Winged helix DNA-binding domain"/>
    <property type="match status" value="1"/>
</dbReference>
<dbReference type="InterPro" id="IPR002423">
    <property type="entry name" value="Cpn60/GroEL/TCP-1"/>
</dbReference>
<gene>
    <name evidence="4" type="ORF">HNAJ_LOCUS3558</name>
</gene>
<keyword evidence="5" id="KW-1185">Reference proteome</keyword>
<dbReference type="STRING" id="102285.A0A0R3T921"/>
<keyword evidence="2" id="KW-0472">Membrane</keyword>
<dbReference type="GO" id="GO:0032438">
    <property type="term" value="P:melanosome organization"/>
    <property type="evidence" value="ECO:0007669"/>
    <property type="project" value="TreeGrafter"/>
</dbReference>
<dbReference type="GO" id="GO:0031410">
    <property type="term" value="C:cytoplasmic vesicle"/>
    <property type="evidence" value="ECO:0007669"/>
    <property type="project" value="TreeGrafter"/>
</dbReference>
<proteinExistence type="predicted"/>
<evidence type="ECO:0000313" key="6">
    <source>
        <dbReference type="WBParaSite" id="HNAJ_0000356001-mRNA-1"/>
    </source>
</evidence>
<dbReference type="Pfam" id="PF00118">
    <property type="entry name" value="Cpn60_TCP1"/>
    <property type="match status" value="1"/>
</dbReference>
<dbReference type="GO" id="GO:0005524">
    <property type="term" value="F:ATP binding"/>
    <property type="evidence" value="ECO:0007669"/>
    <property type="project" value="InterPro"/>
</dbReference>
<dbReference type="InterPro" id="IPR036390">
    <property type="entry name" value="WH_DNA-bd_sf"/>
</dbReference>
<dbReference type="AlphaFoldDB" id="A0A0R3T921"/>
<dbReference type="GO" id="GO:0012506">
    <property type="term" value="C:vesicle membrane"/>
    <property type="evidence" value="ECO:0007669"/>
    <property type="project" value="TreeGrafter"/>
</dbReference>
<accession>A0A0R3T921</accession>
<dbReference type="GO" id="GO:0035556">
    <property type="term" value="P:intracellular signal transduction"/>
    <property type="evidence" value="ECO:0007669"/>
    <property type="project" value="InterPro"/>
</dbReference>
<sequence length="577" mass="65435">MFTFGFLKLRDGSSIGISGPQRACGFCASNHEMSTSGKAEDTDDEDSVDPKQSNQDDPVHMSGTFVATSDYSFSSFHSESENQPQRQHQSTDRAFCSCHPCHDFPRQSIKNFFPTVNNNLSTPRKLASFISVDCRHSLPDRQTFFFLWFKLTSSQSLNLANIDDAKSQLNSFFSKNRSYPMRSSGIDDDTSLADQKSDYLETVMVGAEKCSTGQHIIDWLVSNSGGKIDSREKAFALCEAYLKASFLRPLNNRKSPWKFIDGPELYRICEDMDDSSLLPKSTQSMDNLIRRNSLLSESISLSHIDEELSQRDTGRSLSTFALNRPLLENLEINSPQKKEPIVASNFTTLNSKTVYTDYLEKLIQQETRDNCLWGDWKSLIGETVQLLCDVLHLDLRKILAKNLQKLREQQEESPRQHCSLIENKELQDFFRSKYSAMHILRYVHVKKVLDHSESVQILNGLAFTGHLINKHLPTQFFQPRILMLGSSITYERNIYRRTYLGSYAAQEEEYLGNCVTKILSLRPTVILVEGGIANIAMSMLVKSGIAIFCNVKKVDQILGSTNTAIICITITILLYLF</sequence>
<dbReference type="PANTHER" id="PTHR46715:SF1">
    <property type="entry name" value="1-PHOSPHATIDYLINOSITOL 3-PHOSPHATE 5-KINASE"/>
    <property type="match status" value="1"/>
</dbReference>
<evidence type="ECO:0000256" key="2">
    <source>
        <dbReference type="SAM" id="Phobius"/>
    </source>
</evidence>
<dbReference type="Gene3D" id="3.50.7.10">
    <property type="entry name" value="GroEL"/>
    <property type="match status" value="1"/>
</dbReference>
<keyword evidence="2" id="KW-0812">Transmembrane</keyword>
<reference evidence="4 5" key="2">
    <citation type="submission" date="2018-11" db="EMBL/GenBank/DDBJ databases">
        <authorList>
            <consortium name="Pathogen Informatics"/>
        </authorList>
    </citation>
    <scope>NUCLEOTIDE SEQUENCE [LARGE SCALE GENOMIC DNA]</scope>
</reference>
<evidence type="ECO:0000313" key="4">
    <source>
        <dbReference type="EMBL" id="VDN99417.1"/>
    </source>
</evidence>
<dbReference type="SUPFAM" id="SSF52029">
    <property type="entry name" value="GroEL apical domain-like"/>
    <property type="match status" value="1"/>
</dbReference>
<organism evidence="6">
    <name type="scientific">Rodentolepis nana</name>
    <name type="common">Dwarf tapeworm</name>
    <name type="synonym">Hymenolepis nana</name>
    <dbReference type="NCBI Taxonomy" id="102285"/>
    <lineage>
        <taxon>Eukaryota</taxon>
        <taxon>Metazoa</taxon>
        <taxon>Spiralia</taxon>
        <taxon>Lophotrochozoa</taxon>
        <taxon>Platyhelminthes</taxon>
        <taxon>Cestoda</taxon>
        <taxon>Eucestoda</taxon>
        <taxon>Cyclophyllidea</taxon>
        <taxon>Hymenolepididae</taxon>
        <taxon>Rodentolepis</taxon>
    </lineage>
</organism>
<evidence type="ECO:0000259" key="3">
    <source>
        <dbReference type="PROSITE" id="PS50186"/>
    </source>
</evidence>
<name>A0A0R3T921_RODNA</name>
<dbReference type="Proteomes" id="UP000278807">
    <property type="component" value="Unassembled WGS sequence"/>
</dbReference>
<dbReference type="PROSITE" id="PS50186">
    <property type="entry name" value="DEP"/>
    <property type="match status" value="1"/>
</dbReference>
<feature type="transmembrane region" description="Helical" evidence="2">
    <location>
        <begin position="557"/>
        <end position="576"/>
    </location>
</feature>
<feature type="region of interest" description="Disordered" evidence="1">
    <location>
        <begin position="33"/>
        <end position="61"/>
    </location>
</feature>
<dbReference type="InterPro" id="IPR036388">
    <property type="entry name" value="WH-like_DNA-bd_sf"/>
</dbReference>
<dbReference type="OrthoDB" id="158357at2759"/>
<dbReference type="EMBL" id="UZAE01002118">
    <property type="protein sequence ID" value="VDN99417.1"/>
    <property type="molecule type" value="Genomic_DNA"/>
</dbReference>
<dbReference type="WBParaSite" id="HNAJ_0000356001-mRNA-1">
    <property type="protein sequence ID" value="HNAJ_0000356001-mRNA-1"/>
    <property type="gene ID" value="HNAJ_0000356001"/>
</dbReference>
<dbReference type="Pfam" id="PF00610">
    <property type="entry name" value="DEP"/>
    <property type="match status" value="1"/>
</dbReference>
<feature type="domain" description="DEP" evidence="3">
    <location>
        <begin position="208"/>
        <end position="270"/>
    </location>
</feature>
<dbReference type="SMART" id="SM00049">
    <property type="entry name" value="DEP"/>
    <property type="match status" value="1"/>
</dbReference>
<dbReference type="InterPro" id="IPR043548">
    <property type="entry name" value="PIKfyve"/>
</dbReference>
<protein>
    <submittedName>
        <fullName evidence="6">DEP domain-containing protein</fullName>
    </submittedName>
</protein>
<dbReference type="PANTHER" id="PTHR46715">
    <property type="entry name" value="1-PHOSPHATIDYLINOSITOL 3-PHOSPHATE 5-KINASE"/>
    <property type="match status" value="1"/>
</dbReference>